<dbReference type="InterPro" id="IPR057444">
    <property type="entry name" value="Znf-CCCH_AtC3H23-like"/>
</dbReference>
<dbReference type="AlphaFoldDB" id="A0A0K9PDQ1"/>
<comment type="caution">
    <text evidence="8">The sequence shown here is derived from an EMBL/GenBank/DDBJ whole genome shotgun (WGS) entry which is preliminary data.</text>
</comment>
<dbReference type="PANTHER" id="PTHR14493:SF90">
    <property type="entry name" value="ZINC FINGER CCCH DOMAIN-CONTAINING PROTEIN 2"/>
    <property type="match status" value="1"/>
</dbReference>
<evidence type="ECO:0000256" key="1">
    <source>
        <dbReference type="ARBA" id="ARBA00022723"/>
    </source>
</evidence>
<reference evidence="9" key="1">
    <citation type="journal article" date="2016" name="Nature">
        <title>The genome of the seagrass Zostera marina reveals angiosperm adaptation to the sea.</title>
        <authorList>
            <person name="Olsen J.L."/>
            <person name="Rouze P."/>
            <person name="Verhelst B."/>
            <person name="Lin Y.-C."/>
            <person name="Bayer T."/>
            <person name="Collen J."/>
            <person name="Dattolo E."/>
            <person name="De Paoli E."/>
            <person name="Dittami S."/>
            <person name="Maumus F."/>
            <person name="Michel G."/>
            <person name="Kersting A."/>
            <person name="Lauritano C."/>
            <person name="Lohaus R."/>
            <person name="Toepel M."/>
            <person name="Tonon T."/>
            <person name="Vanneste K."/>
            <person name="Amirebrahimi M."/>
            <person name="Brakel J."/>
            <person name="Bostroem C."/>
            <person name="Chovatia M."/>
            <person name="Grimwood J."/>
            <person name="Jenkins J.W."/>
            <person name="Jueterbock A."/>
            <person name="Mraz A."/>
            <person name="Stam W.T."/>
            <person name="Tice H."/>
            <person name="Bornberg-Bauer E."/>
            <person name="Green P.J."/>
            <person name="Pearson G.A."/>
            <person name="Procaccini G."/>
            <person name="Duarte C.M."/>
            <person name="Schmutz J."/>
            <person name="Reusch T.B.H."/>
            <person name="Van de Peer Y."/>
        </authorList>
    </citation>
    <scope>NUCLEOTIDE SEQUENCE [LARGE SCALE GENOMIC DNA]</scope>
    <source>
        <strain evidence="9">cv. Finnish</strain>
    </source>
</reference>
<keyword evidence="9" id="KW-1185">Reference proteome</keyword>
<protein>
    <submittedName>
        <fullName evidence="8">Zinc finger CCCH domain-containing protein 2</fullName>
    </submittedName>
</protein>
<evidence type="ECO:0000256" key="6">
    <source>
        <dbReference type="SAM" id="MobiDB-lite"/>
    </source>
</evidence>
<gene>
    <name evidence="8" type="ORF">ZOSMA_275G00060</name>
</gene>
<dbReference type="PANTHER" id="PTHR14493">
    <property type="entry name" value="UNKEMPT FAMILY MEMBER"/>
    <property type="match status" value="1"/>
</dbReference>
<evidence type="ECO:0000256" key="3">
    <source>
        <dbReference type="ARBA" id="ARBA00022833"/>
    </source>
</evidence>
<dbReference type="InterPro" id="IPR045234">
    <property type="entry name" value="Unkempt-like"/>
</dbReference>
<dbReference type="InterPro" id="IPR000571">
    <property type="entry name" value="Znf_CCCH"/>
</dbReference>
<proteinExistence type="predicted"/>
<feature type="zinc finger region" description="C3H1-type" evidence="5">
    <location>
        <begin position="84"/>
        <end position="111"/>
    </location>
</feature>
<dbReference type="Proteomes" id="UP000036987">
    <property type="component" value="Unassembled WGS sequence"/>
</dbReference>
<organism evidence="8 9">
    <name type="scientific">Zostera marina</name>
    <name type="common">Eelgrass</name>
    <dbReference type="NCBI Taxonomy" id="29655"/>
    <lineage>
        <taxon>Eukaryota</taxon>
        <taxon>Viridiplantae</taxon>
        <taxon>Streptophyta</taxon>
        <taxon>Embryophyta</taxon>
        <taxon>Tracheophyta</taxon>
        <taxon>Spermatophyta</taxon>
        <taxon>Magnoliopsida</taxon>
        <taxon>Liliopsida</taxon>
        <taxon>Zosteraceae</taxon>
        <taxon>Zostera</taxon>
    </lineage>
</organism>
<evidence type="ECO:0000313" key="9">
    <source>
        <dbReference type="Proteomes" id="UP000036987"/>
    </source>
</evidence>
<accession>A0A0K9PDQ1</accession>
<dbReference type="GO" id="GO:0008270">
    <property type="term" value="F:zinc ion binding"/>
    <property type="evidence" value="ECO:0007669"/>
    <property type="project" value="UniProtKB-KW"/>
</dbReference>
<dbReference type="SMART" id="SM00356">
    <property type="entry name" value="ZnF_C3H1"/>
    <property type="match status" value="2"/>
</dbReference>
<feature type="region of interest" description="Disordered" evidence="6">
    <location>
        <begin position="289"/>
        <end position="311"/>
    </location>
</feature>
<dbReference type="Gene3D" id="3.30.1370.210">
    <property type="match status" value="1"/>
</dbReference>
<evidence type="ECO:0000256" key="5">
    <source>
        <dbReference type="PROSITE-ProRule" id="PRU00723"/>
    </source>
</evidence>
<dbReference type="GO" id="GO:0003677">
    <property type="term" value="F:DNA binding"/>
    <property type="evidence" value="ECO:0007669"/>
    <property type="project" value="UniProtKB-KW"/>
</dbReference>
<keyword evidence="2 5" id="KW-0863">Zinc-finger</keyword>
<feature type="region of interest" description="Disordered" evidence="6">
    <location>
        <begin position="161"/>
        <end position="180"/>
    </location>
</feature>
<feature type="domain" description="C3H1-type" evidence="7">
    <location>
        <begin position="84"/>
        <end position="111"/>
    </location>
</feature>
<dbReference type="OrthoDB" id="410307at2759"/>
<dbReference type="Pfam" id="PF25512">
    <property type="entry name" value="zf-CCCH_AtC3H23"/>
    <property type="match status" value="1"/>
</dbReference>
<evidence type="ECO:0000256" key="4">
    <source>
        <dbReference type="ARBA" id="ARBA00023125"/>
    </source>
</evidence>
<evidence type="ECO:0000313" key="8">
    <source>
        <dbReference type="EMBL" id="KMZ67173.1"/>
    </source>
</evidence>
<evidence type="ECO:0000256" key="2">
    <source>
        <dbReference type="ARBA" id="ARBA00022771"/>
    </source>
</evidence>
<keyword evidence="3 5" id="KW-0862">Zinc</keyword>
<keyword evidence="1 5" id="KW-0479">Metal-binding</keyword>
<dbReference type="PROSITE" id="PS50103">
    <property type="entry name" value="ZF_C3H1"/>
    <property type="match status" value="1"/>
</dbReference>
<keyword evidence="4" id="KW-0238">DNA-binding</keyword>
<evidence type="ECO:0000259" key="7">
    <source>
        <dbReference type="PROSITE" id="PS50103"/>
    </source>
</evidence>
<dbReference type="EMBL" id="LFYR01000926">
    <property type="protein sequence ID" value="KMZ67173.1"/>
    <property type="molecule type" value="Genomic_DNA"/>
</dbReference>
<sequence length="311" mass="35073">MQAHYAIPAIQIPADVADEYCAEVDDDERCRSPTILLDAYSCDEFRMYEFKIRRCFHGRPHDWTDCPYAHPGEKARRRDPRKYNYSGTACPDYRKGSCCRGDGCDFAHGVFECWLHPARYRTQPCKDGVGCRRKVCFFAHTSEQLRVLPLCKVGGGNGTDQGGVESYDGSPTRRKRSREKKRVVLSPTSTLLGQYNGYPLSSTGSESFGSPPVSPTVEEVIMGMRKMGIRGFPASEIAGSSLVRQIAAVEFEKLSNNYNNSYNINTTTNSCNNIIPPWFGDGMMMKEEEEVKKSRSKNTIDEPDWFSDLMN</sequence>
<name>A0A0K9PDQ1_ZOSMR</name>